<reference evidence="1 2" key="2">
    <citation type="journal article" date="2022" name="Mol. Ecol. Resour.">
        <title>The genomes of chicory, endive, great burdock and yacon provide insights into Asteraceae paleo-polyploidization history and plant inulin production.</title>
        <authorList>
            <person name="Fan W."/>
            <person name="Wang S."/>
            <person name="Wang H."/>
            <person name="Wang A."/>
            <person name="Jiang F."/>
            <person name="Liu H."/>
            <person name="Zhao H."/>
            <person name="Xu D."/>
            <person name="Zhang Y."/>
        </authorList>
    </citation>
    <scope>NUCLEOTIDE SEQUENCE [LARGE SCALE GENOMIC DNA]</scope>
    <source>
        <strain evidence="2">cv. Niubang</strain>
    </source>
</reference>
<name>A0ACB9DJ42_ARCLA</name>
<comment type="caution">
    <text evidence="1">The sequence shown here is derived from an EMBL/GenBank/DDBJ whole genome shotgun (WGS) entry which is preliminary data.</text>
</comment>
<dbReference type="EMBL" id="CM042049">
    <property type="protein sequence ID" value="KAI3746307.1"/>
    <property type="molecule type" value="Genomic_DNA"/>
</dbReference>
<proteinExistence type="predicted"/>
<organism evidence="1 2">
    <name type="scientific">Arctium lappa</name>
    <name type="common">Greater burdock</name>
    <name type="synonym">Lappa major</name>
    <dbReference type="NCBI Taxonomy" id="4217"/>
    <lineage>
        <taxon>Eukaryota</taxon>
        <taxon>Viridiplantae</taxon>
        <taxon>Streptophyta</taxon>
        <taxon>Embryophyta</taxon>
        <taxon>Tracheophyta</taxon>
        <taxon>Spermatophyta</taxon>
        <taxon>Magnoliopsida</taxon>
        <taxon>eudicotyledons</taxon>
        <taxon>Gunneridae</taxon>
        <taxon>Pentapetalae</taxon>
        <taxon>asterids</taxon>
        <taxon>campanulids</taxon>
        <taxon>Asterales</taxon>
        <taxon>Asteraceae</taxon>
        <taxon>Carduoideae</taxon>
        <taxon>Cardueae</taxon>
        <taxon>Arctiinae</taxon>
        <taxon>Arctium</taxon>
    </lineage>
</organism>
<evidence type="ECO:0000313" key="2">
    <source>
        <dbReference type="Proteomes" id="UP001055879"/>
    </source>
</evidence>
<protein>
    <submittedName>
        <fullName evidence="1">Uncharacterized protein</fullName>
    </submittedName>
</protein>
<gene>
    <name evidence="1" type="ORF">L6452_08734</name>
</gene>
<evidence type="ECO:0000313" key="1">
    <source>
        <dbReference type="EMBL" id="KAI3746307.1"/>
    </source>
</evidence>
<sequence length="190" mass="21771">MKDKFSQDVKIVKKEKEELEREIKAYAKKFSDFSRKAFEEKKVVELKCIKLSQQVSEFEKTEIAKLTKKLSEMSSTILKEKNAKAELHKKFDILSMERNCLTSKIKELEEIMFKVKLTEHKTPESIAQSPRDDQAGSECSFKTASSSNFMNVSHNPLFDSDDSHTSALKDNICPSNLFYDKNVDGSGNIQ</sequence>
<dbReference type="Proteomes" id="UP001055879">
    <property type="component" value="Linkage Group LG03"/>
</dbReference>
<accession>A0ACB9DJ42</accession>
<reference evidence="2" key="1">
    <citation type="journal article" date="2022" name="Mol. Ecol. Resour.">
        <title>The genomes of chicory, endive, great burdock and yacon provide insights into Asteraceae palaeo-polyploidization history and plant inulin production.</title>
        <authorList>
            <person name="Fan W."/>
            <person name="Wang S."/>
            <person name="Wang H."/>
            <person name="Wang A."/>
            <person name="Jiang F."/>
            <person name="Liu H."/>
            <person name="Zhao H."/>
            <person name="Xu D."/>
            <person name="Zhang Y."/>
        </authorList>
    </citation>
    <scope>NUCLEOTIDE SEQUENCE [LARGE SCALE GENOMIC DNA]</scope>
    <source>
        <strain evidence="2">cv. Niubang</strain>
    </source>
</reference>
<keyword evidence="2" id="KW-1185">Reference proteome</keyword>